<feature type="domain" description="DUF218" evidence="2">
    <location>
        <begin position="81"/>
        <end position="187"/>
    </location>
</feature>
<reference evidence="3 4" key="1">
    <citation type="submission" date="2022-10" db="EMBL/GenBank/DDBJ databases">
        <title>The complete genomes of actinobacterial strains from the NBC collection.</title>
        <authorList>
            <person name="Joergensen T.S."/>
            <person name="Alvarez Arevalo M."/>
            <person name="Sterndorff E.B."/>
            <person name="Faurdal D."/>
            <person name="Vuksanovic O."/>
            <person name="Mourched A.-S."/>
            <person name="Charusanti P."/>
            <person name="Shaw S."/>
            <person name="Blin K."/>
            <person name="Weber T."/>
        </authorList>
    </citation>
    <scope>NUCLEOTIDE SEQUENCE [LARGE SCALE GENOMIC DNA]</scope>
    <source>
        <strain evidence="3 4">NBC_01413</strain>
    </source>
</reference>
<dbReference type="InterPro" id="IPR051599">
    <property type="entry name" value="Cell_Envelope_Assoc"/>
</dbReference>
<gene>
    <name evidence="3" type="ORF">OG308_04895</name>
</gene>
<dbReference type="EMBL" id="CP109527">
    <property type="protein sequence ID" value="WTY37215.1"/>
    <property type="molecule type" value="Genomic_DNA"/>
</dbReference>
<accession>A0ABZ1NB63</accession>
<evidence type="ECO:0000259" key="2">
    <source>
        <dbReference type="Pfam" id="PF02698"/>
    </source>
</evidence>
<dbReference type="Gene3D" id="3.40.50.620">
    <property type="entry name" value="HUPs"/>
    <property type="match status" value="1"/>
</dbReference>
<dbReference type="InterPro" id="IPR014729">
    <property type="entry name" value="Rossmann-like_a/b/a_fold"/>
</dbReference>
<sequence>MGKTIGGSNPSVSAKDRRSASGLAARHGLSYTDRELPPMPTPACPAAVRPDVETLWQYNQLDHDIRPTDVGIGLGSHDPGVATHTAQLYQAGMFPLIVFTGANAPTTVERFPRGEAVHYREHAIERGVPSEAILLEQKAENTSENIDFTRALLADHGLADSIRTATLISRPYQQRRSYAIFRKHWPEVEVICSSLPLELDDYIAAIGDADRVIDMLVGDTQRIWLYPERGWAIEQDVPAAVENAYERLVNAGYTSRLLPT</sequence>
<evidence type="ECO:0000256" key="1">
    <source>
        <dbReference type="SAM" id="MobiDB-lite"/>
    </source>
</evidence>
<feature type="region of interest" description="Disordered" evidence="1">
    <location>
        <begin position="1"/>
        <end position="43"/>
    </location>
</feature>
<evidence type="ECO:0000313" key="3">
    <source>
        <dbReference type="EMBL" id="WTY37215.1"/>
    </source>
</evidence>
<name>A0ABZ1NB63_9NOCA</name>
<dbReference type="GeneID" id="91380297"/>
<dbReference type="Proteomes" id="UP001621418">
    <property type="component" value="Chromosome"/>
</dbReference>
<dbReference type="CDD" id="cd06259">
    <property type="entry name" value="YdcF-like"/>
    <property type="match status" value="1"/>
</dbReference>
<organism evidence="3 4">
    <name type="scientific">Nocardia salmonicida</name>
    <dbReference type="NCBI Taxonomy" id="53431"/>
    <lineage>
        <taxon>Bacteria</taxon>
        <taxon>Bacillati</taxon>
        <taxon>Actinomycetota</taxon>
        <taxon>Actinomycetes</taxon>
        <taxon>Mycobacteriales</taxon>
        <taxon>Nocardiaceae</taxon>
        <taxon>Nocardia</taxon>
    </lineage>
</organism>
<proteinExistence type="predicted"/>
<dbReference type="RefSeq" id="WP_328658499.1">
    <property type="nucleotide sequence ID" value="NZ_CP108014.1"/>
</dbReference>
<dbReference type="PANTHER" id="PTHR30336">
    <property type="entry name" value="INNER MEMBRANE PROTEIN, PROBABLE PERMEASE"/>
    <property type="match status" value="1"/>
</dbReference>
<protein>
    <submittedName>
        <fullName evidence="3">YdcF family protein</fullName>
    </submittedName>
</protein>
<feature type="compositionally biased region" description="Polar residues" evidence="1">
    <location>
        <begin position="1"/>
        <end position="12"/>
    </location>
</feature>
<dbReference type="Pfam" id="PF02698">
    <property type="entry name" value="DUF218"/>
    <property type="match status" value="1"/>
</dbReference>
<dbReference type="PANTHER" id="PTHR30336:SF20">
    <property type="entry name" value="DUF218 DOMAIN-CONTAINING PROTEIN"/>
    <property type="match status" value="1"/>
</dbReference>
<dbReference type="InterPro" id="IPR003848">
    <property type="entry name" value="DUF218"/>
</dbReference>
<evidence type="ECO:0000313" key="4">
    <source>
        <dbReference type="Proteomes" id="UP001621418"/>
    </source>
</evidence>
<keyword evidence="4" id="KW-1185">Reference proteome</keyword>